<dbReference type="Proteomes" id="UP000076858">
    <property type="component" value="Unassembled WGS sequence"/>
</dbReference>
<name>A0A0P6BJS6_9CRUS</name>
<sequence length="62" mass="7106">MAYNMTSRLLRILRIISQCLDPQSFAYKPSAKAPTLNIFSRIPVYSTSEYELGEHNSLLWLG</sequence>
<proteinExistence type="predicted"/>
<dbReference type="EMBL" id="LRGB01000031">
    <property type="protein sequence ID" value="KZS21233.1"/>
    <property type="molecule type" value="Genomic_DNA"/>
</dbReference>
<dbReference type="AlphaFoldDB" id="A0A0P6BJS6"/>
<evidence type="ECO:0000313" key="1">
    <source>
        <dbReference type="EMBL" id="KZS21233.1"/>
    </source>
</evidence>
<reference evidence="1 2" key="1">
    <citation type="submission" date="2016-03" db="EMBL/GenBank/DDBJ databases">
        <title>EvidentialGene: Evidence-directed Construction of Genes on Genomes.</title>
        <authorList>
            <person name="Gilbert D.G."/>
            <person name="Choi J.-H."/>
            <person name="Mockaitis K."/>
            <person name="Colbourne J."/>
            <person name="Pfrender M."/>
        </authorList>
    </citation>
    <scope>NUCLEOTIDE SEQUENCE [LARGE SCALE GENOMIC DNA]</scope>
    <source>
        <strain evidence="1 2">Xinb3</strain>
        <tissue evidence="1">Complete organism</tissue>
    </source>
</reference>
<organism evidence="1 2">
    <name type="scientific">Daphnia magna</name>
    <dbReference type="NCBI Taxonomy" id="35525"/>
    <lineage>
        <taxon>Eukaryota</taxon>
        <taxon>Metazoa</taxon>
        <taxon>Ecdysozoa</taxon>
        <taxon>Arthropoda</taxon>
        <taxon>Crustacea</taxon>
        <taxon>Branchiopoda</taxon>
        <taxon>Diplostraca</taxon>
        <taxon>Cladocera</taxon>
        <taxon>Anomopoda</taxon>
        <taxon>Daphniidae</taxon>
        <taxon>Daphnia</taxon>
    </lineage>
</organism>
<evidence type="ECO:0000313" key="2">
    <source>
        <dbReference type="Proteomes" id="UP000076858"/>
    </source>
</evidence>
<accession>A0A0P6BJS6</accession>
<gene>
    <name evidence="1" type="ORF">APZ42_011879</name>
</gene>
<comment type="caution">
    <text evidence="1">The sequence shown here is derived from an EMBL/GenBank/DDBJ whole genome shotgun (WGS) entry which is preliminary data.</text>
</comment>
<keyword evidence="2" id="KW-1185">Reference proteome</keyword>
<protein>
    <submittedName>
        <fullName evidence="1">Uncharacterized protein</fullName>
    </submittedName>
</protein>